<accession>A0A450U543</accession>
<gene>
    <name evidence="2" type="ORF">BECKLFY1418B_GA0070995_10027</name>
</gene>
<dbReference type="EMBL" id="CAADFF010000002">
    <property type="protein sequence ID" value="VFJ86161.1"/>
    <property type="molecule type" value="Genomic_DNA"/>
</dbReference>
<dbReference type="AlphaFoldDB" id="A0A450U543"/>
<proteinExistence type="predicted"/>
<evidence type="ECO:0000259" key="1">
    <source>
        <dbReference type="Pfam" id="PF01610"/>
    </source>
</evidence>
<organism evidence="2">
    <name type="scientific">Candidatus Kentrum sp. LFY</name>
    <dbReference type="NCBI Taxonomy" id="2126342"/>
    <lineage>
        <taxon>Bacteria</taxon>
        <taxon>Pseudomonadati</taxon>
        <taxon>Pseudomonadota</taxon>
        <taxon>Gammaproteobacteria</taxon>
        <taxon>Candidatus Kentrum</taxon>
    </lineage>
</organism>
<feature type="domain" description="Transposase IS204/IS1001/IS1096/IS1165 DDE" evidence="1">
    <location>
        <begin position="7"/>
        <end position="79"/>
    </location>
</feature>
<name>A0A450U543_9GAMM</name>
<reference evidence="2" key="1">
    <citation type="submission" date="2019-02" db="EMBL/GenBank/DDBJ databases">
        <authorList>
            <person name="Gruber-Vodicka R. H."/>
            <person name="Seah K. B. B."/>
        </authorList>
    </citation>
    <scope>NUCLEOTIDE SEQUENCE</scope>
    <source>
        <strain evidence="2">BECK_M7</strain>
    </source>
</reference>
<protein>
    <submittedName>
        <fullName evidence="2">Transposase</fullName>
    </submittedName>
</protein>
<dbReference type="InterPro" id="IPR002560">
    <property type="entry name" value="Transposase_DDE"/>
</dbReference>
<sequence>MHPLIGAKLFLDSWCAKTIRSKIEPMKKVARMLQNHRYLLLNWFCAERRFSDGIVEGFNNKAKLTTRKAHGFRRFANAMNKHADNNRVC</sequence>
<evidence type="ECO:0000313" key="2">
    <source>
        <dbReference type="EMBL" id="VFJ86161.1"/>
    </source>
</evidence>
<dbReference type="Pfam" id="PF01610">
    <property type="entry name" value="DDE_Tnp_ISL3"/>
    <property type="match status" value="1"/>
</dbReference>